<evidence type="ECO:0000313" key="6">
    <source>
        <dbReference type="EMBL" id="SAL75426.1"/>
    </source>
</evidence>
<organism evidence="6 7">
    <name type="scientific">Caballeronia choica</name>
    <dbReference type="NCBI Taxonomy" id="326476"/>
    <lineage>
        <taxon>Bacteria</taxon>
        <taxon>Pseudomonadati</taxon>
        <taxon>Pseudomonadota</taxon>
        <taxon>Betaproteobacteria</taxon>
        <taxon>Burkholderiales</taxon>
        <taxon>Burkholderiaceae</taxon>
        <taxon>Caballeronia</taxon>
    </lineage>
</organism>
<feature type="transmembrane region" description="Helical" evidence="4">
    <location>
        <begin position="398"/>
        <end position="417"/>
    </location>
</feature>
<accession>A0A158K2S2</accession>
<feature type="transmembrane region" description="Helical" evidence="4">
    <location>
        <begin position="73"/>
        <end position="91"/>
    </location>
</feature>
<feature type="transmembrane region" description="Helical" evidence="4">
    <location>
        <begin position="336"/>
        <end position="357"/>
    </location>
</feature>
<evidence type="ECO:0000313" key="7">
    <source>
        <dbReference type="Proteomes" id="UP000054770"/>
    </source>
</evidence>
<dbReference type="SUPFAM" id="SSF103473">
    <property type="entry name" value="MFS general substrate transporter"/>
    <property type="match status" value="1"/>
</dbReference>
<dbReference type="GO" id="GO:0022857">
    <property type="term" value="F:transmembrane transporter activity"/>
    <property type="evidence" value="ECO:0007669"/>
    <property type="project" value="InterPro"/>
</dbReference>
<name>A0A158K2S2_9BURK</name>
<dbReference type="RefSeq" id="WP_235028469.1">
    <property type="nucleotide sequence ID" value="NZ_FCON02000060.1"/>
</dbReference>
<proteinExistence type="predicted"/>
<dbReference type="InterPro" id="IPR036259">
    <property type="entry name" value="MFS_trans_sf"/>
</dbReference>
<evidence type="ECO:0000256" key="3">
    <source>
        <dbReference type="ARBA" id="ARBA00023136"/>
    </source>
</evidence>
<feature type="transmembrane region" description="Helical" evidence="4">
    <location>
        <begin position="311"/>
        <end position="330"/>
    </location>
</feature>
<dbReference type="PANTHER" id="PTHR11360">
    <property type="entry name" value="MONOCARBOXYLATE TRANSPORTER"/>
    <property type="match status" value="1"/>
</dbReference>
<comment type="caution">
    <text evidence="6">The sequence shown here is derived from an EMBL/GenBank/DDBJ whole genome shotgun (WGS) entry which is preliminary data.</text>
</comment>
<feature type="domain" description="Major facilitator superfamily (MFS) profile" evidence="5">
    <location>
        <begin position="35"/>
        <end position="424"/>
    </location>
</feature>
<feature type="transmembrane region" description="Helical" evidence="4">
    <location>
        <begin position="127"/>
        <end position="148"/>
    </location>
</feature>
<evidence type="ECO:0000256" key="1">
    <source>
        <dbReference type="ARBA" id="ARBA00022692"/>
    </source>
</evidence>
<dbReference type="CDD" id="cd17355">
    <property type="entry name" value="MFS_YcxA_like"/>
    <property type="match status" value="1"/>
</dbReference>
<sequence length="445" mass="47100">MTANPDLPPRLADTRGPQKQLEMIVQWMFRSRWWIVFGSLLGLTVGNVTVLQFSTSVLMKPIMAEFGWNRSVMSVAVMLGSIFAAIATPVAGRLIDRRGIRQVTLVAIALFALAIAVMSLAPAIPAAYLAMFAMMGLFSGGQAPLPYAKAIAAAFDRRRGLAMGIALTGVGLGAALVPRLTQLYLDRLGWRGAYVAIGLTVFVIAFLAVGLFIRDPAGAPRTREADMRGSGLPGLEAGEAVRTPDFWKLAVVFLCIPIVVNGTVVHLVPLLTDRGIPASQAVAVFSGIGASLIAGRLLCGYLLDRFFGPHVAIAFVILPATGVIALLGSANVSLTTIGAVLVGLGMGAEVDLIAYLQSRYFGLRAFGQIYGYLFAVFTVGTGLGPFMMGAAYDATGSYRPALMAFVGVLTCAGWLLLRLPRSYPYPVQTLEKGGASEDPPRTSLA</sequence>
<dbReference type="InterPro" id="IPR020846">
    <property type="entry name" value="MFS_dom"/>
</dbReference>
<feature type="transmembrane region" description="Helical" evidence="4">
    <location>
        <begin position="278"/>
        <end position="299"/>
    </location>
</feature>
<protein>
    <submittedName>
        <fullName evidence="6">Major facilitator transporter</fullName>
    </submittedName>
</protein>
<feature type="transmembrane region" description="Helical" evidence="4">
    <location>
        <begin position="103"/>
        <end position="121"/>
    </location>
</feature>
<feature type="transmembrane region" description="Helical" evidence="4">
    <location>
        <begin position="369"/>
        <end position="392"/>
    </location>
</feature>
<feature type="transmembrane region" description="Helical" evidence="4">
    <location>
        <begin position="192"/>
        <end position="213"/>
    </location>
</feature>
<keyword evidence="1 4" id="KW-0812">Transmembrane</keyword>
<dbReference type="AlphaFoldDB" id="A0A158K2S2"/>
<dbReference type="PROSITE" id="PS50850">
    <property type="entry name" value="MFS"/>
    <property type="match status" value="1"/>
</dbReference>
<evidence type="ECO:0000256" key="2">
    <source>
        <dbReference type="ARBA" id="ARBA00022989"/>
    </source>
</evidence>
<dbReference type="Gene3D" id="1.20.1250.20">
    <property type="entry name" value="MFS general substrate transporter like domains"/>
    <property type="match status" value="2"/>
</dbReference>
<evidence type="ECO:0000256" key="4">
    <source>
        <dbReference type="SAM" id="Phobius"/>
    </source>
</evidence>
<evidence type="ECO:0000259" key="5">
    <source>
        <dbReference type="PROSITE" id="PS50850"/>
    </source>
</evidence>
<keyword evidence="2 4" id="KW-1133">Transmembrane helix</keyword>
<dbReference type="InterPro" id="IPR011701">
    <property type="entry name" value="MFS"/>
</dbReference>
<keyword evidence="7" id="KW-1185">Reference proteome</keyword>
<dbReference type="Pfam" id="PF07690">
    <property type="entry name" value="MFS_1"/>
    <property type="match status" value="1"/>
</dbReference>
<feature type="transmembrane region" description="Helical" evidence="4">
    <location>
        <begin position="160"/>
        <end position="180"/>
    </location>
</feature>
<keyword evidence="3 4" id="KW-0472">Membrane</keyword>
<dbReference type="InterPro" id="IPR050327">
    <property type="entry name" value="Proton-linked_MCT"/>
</dbReference>
<feature type="transmembrane region" description="Helical" evidence="4">
    <location>
        <begin position="249"/>
        <end position="272"/>
    </location>
</feature>
<gene>
    <name evidence="6" type="ORF">AWB68_04769</name>
</gene>
<feature type="transmembrane region" description="Helical" evidence="4">
    <location>
        <begin position="33"/>
        <end position="53"/>
    </location>
</feature>
<dbReference type="PANTHER" id="PTHR11360:SF284">
    <property type="entry name" value="EG:103B4.3 PROTEIN-RELATED"/>
    <property type="match status" value="1"/>
</dbReference>
<dbReference type="EMBL" id="FCON02000060">
    <property type="protein sequence ID" value="SAL75426.1"/>
    <property type="molecule type" value="Genomic_DNA"/>
</dbReference>
<dbReference type="Proteomes" id="UP000054770">
    <property type="component" value="Unassembled WGS sequence"/>
</dbReference>
<reference evidence="6" key="1">
    <citation type="submission" date="2016-01" db="EMBL/GenBank/DDBJ databases">
        <authorList>
            <person name="Peeters C."/>
        </authorList>
    </citation>
    <scope>NUCLEOTIDE SEQUENCE [LARGE SCALE GENOMIC DNA]</scope>
    <source>
        <strain evidence="6">LMG 22940</strain>
    </source>
</reference>